<protein>
    <submittedName>
        <fullName evidence="1">Uncharacterized protein</fullName>
    </submittedName>
</protein>
<organism evidence="1 2">
    <name type="scientific">Candidatus Nealsonbacteria bacterium CG18_big_fil_WC_8_21_14_2_50_37_10</name>
    <dbReference type="NCBI Taxonomy" id="1974717"/>
    <lineage>
        <taxon>Bacteria</taxon>
        <taxon>Candidatus Nealsoniibacteriota</taxon>
    </lineage>
</organism>
<dbReference type="Proteomes" id="UP000230778">
    <property type="component" value="Unassembled WGS sequence"/>
</dbReference>
<comment type="caution">
    <text evidence="1">The sequence shown here is derived from an EMBL/GenBank/DDBJ whole genome shotgun (WGS) entry which is preliminary data.</text>
</comment>
<feature type="non-terminal residue" evidence="1">
    <location>
        <position position="1"/>
    </location>
</feature>
<reference evidence="1 2" key="1">
    <citation type="submission" date="2017-09" db="EMBL/GenBank/DDBJ databases">
        <title>Depth-based differentiation of microbial function through sediment-hosted aquifers and enrichment of novel symbionts in the deep terrestrial subsurface.</title>
        <authorList>
            <person name="Probst A.J."/>
            <person name="Ladd B."/>
            <person name="Jarett J.K."/>
            <person name="Geller-Mcgrath D.E."/>
            <person name="Sieber C.M."/>
            <person name="Emerson J.B."/>
            <person name="Anantharaman K."/>
            <person name="Thomas B.C."/>
            <person name="Malmstrom R."/>
            <person name="Stieglmeier M."/>
            <person name="Klingl A."/>
            <person name="Woyke T."/>
            <person name="Ryan C.M."/>
            <person name="Banfield J.F."/>
        </authorList>
    </citation>
    <scope>NUCLEOTIDE SEQUENCE [LARGE SCALE GENOMIC DNA]</scope>
    <source>
        <strain evidence="1">CG18_big_fil_WC_8_21_14_2_50_37_10</strain>
    </source>
</reference>
<accession>A0A2H0FHG2</accession>
<evidence type="ECO:0000313" key="1">
    <source>
        <dbReference type="EMBL" id="PIQ05360.1"/>
    </source>
</evidence>
<dbReference type="AlphaFoldDB" id="A0A2H0FHG2"/>
<evidence type="ECO:0000313" key="2">
    <source>
        <dbReference type="Proteomes" id="UP000230778"/>
    </source>
</evidence>
<proteinExistence type="predicted"/>
<sequence length="144" mass="16494">HEETLDKLLDLQLSGTISTEEYAAKKQKILNKKIEISEKLKDFEQKGNRWLELCKNFVLTANQAQIAALQGNFSEKKNFLKKIGSNPLLRERLVFVEYKNPWKLLENSFADLPAELAEARGEAPSEAGNRNFTNWLRGLDSNQD</sequence>
<gene>
    <name evidence="1" type="ORF">COW72_02790</name>
</gene>
<name>A0A2H0FHG2_9BACT</name>
<dbReference type="EMBL" id="PCUC01000147">
    <property type="protein sequence ID" value="PIQ05360.1"/>
    <property type="molecule type" value="Genomic_DNA"/>
</dbReference>